<accession>F3G181</accession>
<dbReference type="InterPro" id="IPR045851">
    <property type="entry name" value="AMP-bd_C_sf"/>
</dbReference>
<name>F3G181_PSESX</name>
<organism evidence="1 2">
    <name type="scientific">Pseudomonas syringae pv. japonica str. M301072</name>
    <dbReference type="NCBI Taxonomy" id="629262"/>
    <lineage>
        <taxon>Bacteria</taxon>
        <taxon>Pseudomonadati</taxon>
        <taxon>Pseudomonadota</taxon>
        <taxon>Gammaproteobacteria</taxon>
        <taxon>Pseudomonadales</taxon>
        <taxon>Pseudomonadaceae</taxon>
        <taxon>Pseudomonas</taxon>
        <taxon>Pseudomonas syringae</taxon>
    </lineage>
</organism>
<evidence type="ECO:0000313" key="1">
    <source>
        <dbReference type="EMBL" id="EGH36223.1"/>
    </source>
</evidence>
<dbReference type="Gene3D" id="3.30.300.30">
    <property type="match status" value="1"/>
</dbReference>
<dbReference type="Proteomes" id="UP000004471">
    <property type="component" value="Unassembled WGS sequence"/>
</dbReference>
<feature type="non-terminal residue" evidence="1">
    <location>
        <position position="1"/>
    </location>
</feature>
<dbReference type="EMBL" id="AEAH01004584">
    <property type="protein sequence ID" value="EGH36223.1"/>
    <property type="molecule type" value="Genomic_DNA"/>
</dbReference>
<dbReference type="SUPFAM" id="SSF56801">
    <property type="entry name" value="Acetyl-CoA synthetase-like"/>
    <property type="match status" value="1"/>
</dbReference>
<gene>
    <name evidence="1" type="ORF">PSYJA_47003</name>
</gene>
<dbReference type="HOGENOM" id="CLU_219552_0_0_6"/>
<dbReference type="AlphaFoldDB" id="F3G181"/>
<reference evidence="1 2" key="1">
    <citation type="journal article" date="2011" name="PLoS Pathog.">
        <title>Dynamic evolution of pathogenicity revealed by sequencing and comparative genomics of 19 Pseudomonas syringae isolates.</title>
        <authorList>
            <person name="Baltrus D.A."/>
            <person name="Nishimura M.T."/>
            <person name="Romanchuk A."/>
            <person name="Chang J.H."/>
            <person name="Mukhtar M.S."/>
            <person name="Cherkis K."/>
            <person name="Roach J."/>
            <person name="Grant S.R."/>
            <person name="Jones C.D."/>
            <person name="Dangl J.L."/>
        </authorList>
    </citation>
    <scope>NUCLEOTIDE SEQUENCE [LARGE SCALE GENOMIC DNA]</scope>
    <source>
        <strain evidence="2">M301072PT</strain>
    </source>
</reference>
<evidence type="ECO:0000313" key="2">
    <source>
        <dbReference type="Proteomes" id="UP000004471"/>
    </source>
</evidence>
<protein>
    <submittedName>
        <fullName evidence="1">Amino acid adenylation</fullName>
    </submittedName>
</protein>
<sequence>GFRVELGEIEVRLAEHADVREAVVLCRPDEPGD</sequence>
<proteinExistence type="predicted"/>
<comment type="caution">
    <text evidence="1">The sequence shown here is derived from an EMBL/GenBank/DDBJ whole genome shotgun (WGS) entry which is preliminary data.</text>
</comment>
<feature type="non-terminal residue" evidence="1">
    <location>
        <position position="33"/>
    </location>
</feature>